<dbReference type="GO" id="GO:0015940">
    <property type="term" value="P:pantothenate biosynthetic process"/>
    <property type="evidence" value="ECO:0007669"/>
    <property type="project" value="InterPro"/>
</dbReference>
<feature type="compositionally biased region" description="Low complexity" evidence="5">
    <location>
        <begin position="1"/>
        <end position="14"/>
    </location>
</feature>
<evidence type="ECO:0000256" key="2">
    <source>
        <dbReference type="ARBA" id="ARBA00008676"/>
    </source>
</evidence>
<dbReference type="PANTHER" id="PTHR20881:SF0">
    <property type="entry name" value="3-METHYL-2-OXOBUTANOATE HYDROXYMETHYLTRANSFERASE"/>
    <property type="match status" value="1"/>
</dbReference>
<dbReference type="InterPro" id="IPR003700">
    <property type="entry name" value="Pantoate_hydroxy_MeTrfase"/>
</dbReference>
<evidence type="ECO:0000256" key="5">
    <source>
        <dbReference type="SAM" id="MobiDB-lite"/>
    </source>
</evidence>
<accession>A0A6J7FVW9</accession>
<gene>
    <name evidence="6" type="ORF">UFOPK3376_03272</name>
</gene>
<dbReference type="AlphaFoldDB" id="A0A6J7FVW9"/>
<comment type="pathway">
    <text evidence="1">Cofactor biosynthesis; (R)-pantothenate biosynthesis; (R)-pantoate from 3-methyl-2-oxobutanoate: step 1/2.</text>
</comment>
<dbReference type="Gene3D" id="3.20.20.60">
    <property type="entry name" value="Phosphoenolpyruvate-binding domains"/>
    <property type="match status" value="1"/>
</dbReference>
<comment type="similarity">
    <text evidence="2">Belongs to the PanB family.</text>
</comment>
<dbReference type="PANTHER" id="PTHR20881">
    <property type="entry name" value="3-METHYL-2-OXOBUTANOATE HYDROXYMETHYLTRANSFERASE"/>
    <property type="match status" value="1"/>
</dbReference>
<reference evidence="6" key="1">
    <citation type="submission" date="2020-05" db="EMBL/GenBank/DDBJ databases">
        <authorList>
            <person name="Chiriac C."/>
            <person name="Salcher M."/>
            <person name="Ghai R."/>
            <person name="Kavagutti S V."/>
        </authorList>
    </citation>
    <scope>NUCLEOTIDE SEQUENCE</scope>
</reference>
<evidence type="ECO:0000256" key="3">
    <source>
        <dbReference type="ARBA" id="ARBA00012618"/>
    </source>
</evidence>
<dbReference type="FunFam" id="3.20.20.60:FF:000003">
    <property type="entry name" value="3-methyl-2-oxobutanoate hydroxymethyltransferase"/>
    <property type="match status" value="1"/>
</dbReference>
<dbReference type="EMBL" id="CAFBLP010000162">
    <property type="protein sequence ID" value="CAB4898174.1"/>
    <property type="molecule type" value="Genomic_DNA"/>
</dbReference>
<keyword evidence="4" id="KW-0808">Transferase</keyword>
<dbReference type="NCBIfam" id="TIGR00222">
    <property type="entry name" value="panB"/>
    <property type="match status" value="1"/>
</dbReference>
<dbReference type="NCBIfam" id="NF001452">
    <property type="entry name" value="PRK00311.1"/>
    <property type="match status" value="1"/>
</dbReference>
<dbReference type="Pfam" id="PF02548">
    <property type="entry name" value="Pantoate_transf"/>
    <property type="match status" value="1"/>
</dbReference>
<dbReference type="CDD" id="cd06557">
    <property type="entry name" value="KPHMT-like"/>
    <property type="match status" value="1"/>
</dbReference>
<evidence type="ECO:0000256" key="1">
    <source>
        <dbReference type="ARBA" id="ARBA00005033"/>
    </source>
</evidence>
<dbReference type="GO" id="GO:0005737">
    <property type="term" value="C:cytoplasm"/>
    <property type="evidence" value="ECO:0007669"/>
    <property type="project" value="TreeGrafter"/>
</dbReference>
<dbReference type="HAMAP" id="MF_00156">
    <property type="entry name" value="PanB"/>
    <property type="match status" value="1"/>
</dbReference>
<evidence type="ECO:0000256" key="4">
    <source>
        <dbReference type="ARBA" id="ARBA00022679"/>
    </source>
</evidence>
<dbReference type="GO" id="GO:0003864">
    <property type="term" value="F:3-methyl-2-oxobutanoate hydroxymethyltransferase activity"/>
    <property type="evidence" value="ECO:0007669"/>
    <property type="project" value="UniProtKB-EC"/>
</dbReference>
<dbReference type="PIRSF" id="PIRSF000388">
    <property type="entry name" value="Pantoate_hydroxy_MeTrfase"/>
    <property type="match status" value="1"/>
</dbReference>
<protein>
    <recommendedName>
        <fullName evidence="3">3-methyl-2-oxobutanoate hydroxymethyltransferase</fullName>
        <ecNumber evidence="3">2.1.2.11</ecNumber>
    </recommendedName>
</protein>
<proteinExistence type="inferred from homology"/>
<dbReference type="InterPro" id="IPR040442">
    <property type="entry name" value="Pyrv_kinase-like_dom_sf"/>
</dbReference>
<dbReference type="EC" id="2.1.2.11" evidence="3"/>
<organism evidence="6">
    <name type="scientific">freshwater metagenome</name>
    <dbReference type="NCBI Taxonomy" id="449393"/>
    <lineage>
        <taxon>unclassified sequences</taxon>
        <taxon>metagenomes</taxon>
        <taxon>ecological metagenomes</taxon>
    </lineage>
</organism>
<feature type="region of interest" description="Disordered" evidence="5">
    <location>
        <begin position="1"/>
        <end position="28"/>
    </location>
</feature>
<evidence type="ECO:0000313" key="6">
    <source>
        <dbReference type="EMBL" id="CAB4898174.1"/>
    </source>
</evidence>
<dbReference type="InterPro" id="IPR015813">
    <property type="entry name" value="Pyrv/PenolPyrv_kinase-like_dom"/>
</dbReference>
<dbReference type="SUPFAM" id="SSF51621">
    <property type="entry name" value="Phosphoenolpyruvate/pyruvate domain"/>
    <property type="match status" value="1"/>
</dbReference>
<name>A0A6J7FVW9_9ZZZZ</name>
<dbReference type="GO" id="GO:0000287">
    <property type="term" value="F:magnesium ion binding"/>
    <property type="evidence" value="ECO:0007669"/>
    <property type="project" value="TreeGrafter"/>
</dbReference>
<sequence length="294" mass="31081">MTTSSPLSSGPTSGNAAADATSGDHPRARITVPALATMRAERRRISMVTAYDVTFARLVDRGGVDIILVGDSVGMVVQGEANTIPVDLDEMEYHVRLVARAGTHAMVVGDLPFGSYQVSPQQAVESSVRLMKAGAQAVKLEGGVAMAETIAAITRVDIPVMGHIGLTPQSYHRMGGHRVQGRKNGFEAGSRERLLEDAHAVEQAGAFSVVLEGIPLDLAADITQKLSIPTIGIGAGNHCDGQVLVLHDLLGLSDHTFKFAKAYADLRGVVVAATQQYVADVRDGAWPDDAHSFH</sequence>